<dbReference type="Gene3D" id="6.10.10.120">
    <property type="entry name" value="Antitoxin ParD1-like"/>
    <property type="match status" value="1"/>
</dbReference>
<reference evidence="1 2" key="1">
    <citation type="submission" date="2019-09" db="EMBL/GenBank/DDBJ databases">
        <title>YIM 132180 draft genome.</title>
        <authorList>
            <person name="Zhang K."/>
        </authorList>
    </citation>
    <scope>NUCLEOTIDE SEQUENCE [LARGE SCALE GENOMIC DNA]</scope>
    <source>
        <strain evidence="1 2">YIM 132180</strain>
    </source>
</reference>
<sequence length="102" mass="11505">MPRTTSVQLKDHFADFVERQTASGRYSSAEEVVEAGLALLEGRVEEDELDRLDFGPAPIRTREALLHALREGEESGYVEDFKFSDLYEEIDRLDRASGKAAQ</sequence>
<dbReference type="Pfam" id="PF03693">
    <property type="entry name" value="ParD_antitoxin"/>
    <property type="match status" value="1"/>
</dbReference>
<dbReference type="RefSeq" id="WP_150968394.1">
    <property type="nucleotide sequence ID" value="NZ_VZDO01000003.1"/>
</dbReference>
<organism evidence="1 2">
    <name type="scientific">Plantimonas leprariae</name>
    <dbReference type="NCBI Taxonomy" id="2615207"/>
    <lineage>
        <taxon>Bacteria</taxon>
        <taxon>Pseudomonadati</taxon>
        <taxon>Pseudomonadota</taxon>
        <taxon>Alphaproteobacteria</taxon>
        <taxon>Hyphomicrobiales</taxon>
        <taxon>Aurantimonadaceae</taxon>
        <taxon>Plantimonas</taxon>
    </lineage>
</organism>
<dbReference type="InterPro" id="IPR022789">
    <property type="entry name" value="ParD"/>
</dbReference>
<protein>
    <submittedName>
        <fullName evidence="1">Type II toxin-antitoxin system ParD family antitoxin</fullName>
    </submittedName>
</protein>
<dbReference type="Proteomes" id="UP000432089">
    <property type="component" value="Unassembled WGS sequence"/>
</dbReference>
<evidence type="ECO:0000313" key="1">
    <source>
        <dbReference type="EMBL" id="KAB0681198.1"/>
    </source>
</evidence>
<dbReference type="AlphaFoldDB" id="A0A7V7PR71"/>
<accession>A0A7V7PR71</accession>
<dbReference type="NCBIfam" id="TIGR02606">
    <property type="entry name" value="antidote_CC2985"/>
    <property type="match status" value="1"/>
</dbReference>
<dbReference type="InterPro" id="IPR038296">
    <property type="entry name" value="ParD_sf"/>
</dbReference>
<dbReference type="PANTHER" id="PTHR36582:SF2">
    <property type="entry name" value="ANTITOXIN PARD"/>
    <property type="match status" value="1"/>
</dbReference>
<dbReference type="EMBL" id="VZDO01000003">
    <property type="protein sequence ID" value="KAB0681198.1"/>
    <property type="molecule type" value="Genomic_DNA"/>
</dbReference>
<keyword evidence="2" id="KW-1185">Reference proteome</keyword>
<name>A0A7V7PR71_9HYPH</name>
<comment type="caution">
    <text evidence="1">The sequence shown here is derived from an EMBL/GenBank/DDBJ whole genome shotgun (WGS) entry which is preliminary data.</text>
</comment>
<dbReference type="PANTHER" id="PTHR36582">
    <property type="entry name" value="ANTITOXIN PARD"/>
    <property type="match status" value="1"/>
</dbReference>
<proteinExistence type="predicted"/>
<gene>
    <name evidence="1" type="ORF">F6X38_04670</name>
</gene>
<evidence type="ECO:0000313" key="2">
    <source>
        <dbReference type="Proteomes" id="UP000432089"/>
    </source>
</evidence>